<organism evidence="1 2">
    <name type="scientific">Larimichthys crocea</name>
    <name type="common">Large yellow croaker</name>
    <name type="synonym">Pseudosciaena crocea</name>
    <dbReference type="NCBI Taxonomy" id="215358"/>
    <lineage>
        <taxon>Eukaryota</taxon>
        <taxon>Metazoa</taxon>
        <taxon>Chordata</taxon>
        <taxon>Craniata</taxon>
        <taxon>Vertebrata</taxon>
        <taxon>Euteleostomi</taxon>
        <taxon>Actinopterygii</taxon>
        <taxon>Neopterygii</taxon>
        <taxon>Teleostei</taxon>
        <taxon>Neoteleostei</taxon>
        <taxon>Acanthomorphata</taxon>
        <taxon>Eupercaria</taxon>
        <taxon>Sciaenidae</taxon>
        <taxon>Larimichthys</taxon>
    </lineage>
</organism>
<accession>A0ACD3R7R4</accession>
<keyword evidence="2" id="KW-1185">Reference proteome</keyword>
<dbReference type="Proteomes" id="UP000793456">
    <property type="component" value="Chromosome IX"/>
</dbReference>
<evidence type="ECO:0000313" key="2">
    <source>
        <dbReference type="Proteomes" id="UP000793456"/>
    </source>
</evidence>
<gene>
    <name evidence="1" type="ORF">E3U43_021877</name>
</gene>
<name>A0ACD3R7R4_LARCR</name>
<evidence type="ECO:0000313" key="1">
    <source>
        <dbReference type="EMBL" id="TMS15415.1"/>
    </source>
</evidence>
<reference evidence="1" key="1">
    <citation type="submission" date="2018-11" db="EMBL/GenBank/DDBJ databases">
        <title>The sequence and de novo assembly of Larimichthys crocea genome using PacBio and Hi-C technologies.</title>
        <authorList>
            <person name="Xu P."/>
            <person name="Chen B."/>
            <person name="Zhou Z."/>
            <person name="Ke Q."/>
            <person name="Wu Y."/>
            <person name="Bai H."/>
            <person name="Pu F."/>
        </authorList>
    </citation>
    <scope>NUCLEOTIDE SEQUENCE</scope>
    <source>
        <tissue evidence="1">Muscle</tissue>
    </source>
</reference>
<protein>
    <submittedName>
        <fullName evidence="1">Uncharacterized protein</fullName>
    </submittedName>
</protein>
<dbReference type="EMBL" id="CM011682">
    <property type="protein sequence ID" value="TMS15415.1"/>
    <property type="molecule type" value="Genomic_DNA"/>
</dbReference>
<proteinExistence type="predicted"/>
<sequence length="1038" mass="115562">MTVMLLQFDDEQIVTVYQRPASLSLAVPEDFSFSMDDDEPEELMKPVKPEETRSRSVKLDEEVTTTARCGTQHPDADFKAGAYEGGIVDTRLDASVKSDEGFPVLSFAGKQVKQTLQHEQHQEILRQLEIHRPIKSVNQLQPAAEKTDVLFDFEAFQLPSISTLPADTGSKGCMLLIVNLSGPGMVGDRANDRRKHLYPAATRSHIYNTLVAWFLSLVGPDPRHNEGEAGAKVPFWVAGLQQLWTEDGLALHVLVVARHCYAARERDKDIHFYKRVYRFLSETSFSLIAHWLPQLKTLLDQQACPSPIHLPSSYLNHFISATSKKKVIDRAFGLSPGFYWQTVETQEHVCKGRETTLDLHTEVSVAVGSKAFFLHPIITHYTLQLILDSGLDVCGLRLLYPPQEFLSNGAGAVPVIKRTDETCQPVLALAVRGPHAHSVLKDLTSTLDPLLPRQTDPTTIHYSTQQPPLLYSPGLATKVHKELCLWFSGRVREGSVQYHNQLNSGRVSGSLSRSPSFLCATTKADLLLVVSPVVPPYCYSQILAVCERRGLSLMGLQRLQLQTNGTKVLGLNKQQAPVFCSPHTVTLDQEEQELHSHCLVLLLRKENAIHHSVSLPAALMREFMAQNLLGCIHSRIDGVHTVDPSFCFHTVPYSSNLFHIFVRCMWSLPDPSSVILSRQKRSSNSNMEQVVVLTLCGKDMSHGLSLLHRVLTEEAEGDGQHARLKLLGLKYLPALSRFQAQELSPYEVGEQLYLDSLENLMSSPALVCALRQVEASASLRKLLPHNYPGNVSALMSPTPEAAFRQASLFFFEHEMTTDDTILQLLPQTCSITDPQMRLTVCLFKPRIWNHDLAEIVRKLELSGLTLVGLRVVTMNKNNATSLLPADSDLSDLKAHVEYLCSGSSLVLCLEGENAVKRLLEVLEQVDSFLPTTSRGMGHSYKGSYVPGSLIRSALWQTTCLLIPLNAPPLNQVPSQLDMLEQLLRSGCHLVAGRMSVLDNEQKKHIAEMLSSRGNEMAKQLIRYLFDALSPEPCHTIVP</sequence>
<comment type="caution">
    <text evidence="1">The sequence shown here is derived from an EMBL/GenBank/DDBJ whole genome shotgun (WGS) entry which is preliminary data.</text>
</comment>